<dbReference type="PANTHER" id="PTHR46663">
    <property type="entry name" value="DIGUANYLATE CYCLASE DGCT-RELATED"/>
    <property type="match status" value="1"/>
</dbReference>
<comment type="similarity">
    <text evidence="2">Belongs to the hemerythrin family.</text>
</comment>
<dbReference type="FunCoup" id="A0A5Q0BHW8">
    <property type="interactions" value="142"/>
</dbReference>
<dbReference type="FunFam" id="3.30.70.270:FF:000001">
    <property type="entry name" value="Diguanylate cyclase domain protein"/>
    <property type="match status" value="1"/>
</dbReference>
<dbReference type="SUPFAM" id="SSF55073">
    <property type="entry name" value="Nucleotide cyclase"/>
    <property type="match status" value="1"/>
</dbReference>
<evidence type="ECO:0000256" key="4">
    <source>
        <dbReference type="ARBA" id="ARBA00023004"/>
    </source>
</evidence>
<comment type="cofactor">
    <cofactor evidence="1">
        <name>Mg(2+)</name>
        <dbReference type="ChEBI" id="CHEBI:18420"/>
    </cofactor>
</comment>
<dbReference type="EMBL" id="CP044205">
    <property type="protein sequence ID" value="QFY43420.1"/>
    <property type="molecule type" value="Genomic_DNA"/>
</dbReference>
<dbReference type="InterPro" id="IPR012827">
    <property type="entry name" value="Hemerythrin_metal-bd"/>
</dbReference>
<dbReference type="InParanoid" id="A0A5Q0BHW8"/>
<dbReference type="KEGG" id="mmob:F6R98_13000"/>
<dbReference type="Proteomes" id="UP000325755">
    <property type="component" value="Chromosome"/>
</dbReference>
<name>A0A5Q0BHW8_9GAMM</name>
<dbReference type="Pfam" id="PF13426">
    <property type="entry name" value="PAS_9"/>
    <property type="match status" value="1"/>
</dbReference>
<dbReference type="SMART" id="SM00267">
    <property type="entry name" value="GGDEF"/>
    <property type="match status" value="1"/>
</dbReference>
<dbReference type="SMART" id="SM00091">
    <property type="entry name" value="PAS"/>
    <property type="match status" value="1"/>
</dbReference>
<evidence type="ECO:0000256" key="3">
    <source>
        <dbReference type="ARBA" id="ARBA00022723"/>
    </source>
</evidence>
<evidence type="ECO:0000259" key="6">
    <source>
        <dbReference type="PROSITE" id="PS50887"/>
    </source>
</evidence>
<sequence length="501" mass="56249">MHNNKETYTDKPHTIFPWNDSFKLGILLVDQQHERLAGLVNILANHLIYNADVPALSAVFNELADYAVYHFHTEETIWHQSVPDDSWETRHKDVHDSFIEEVSRLRAGYGGKPLDEAVPDILSFLTNWLAFHILDSDKRMAKLVRATQSGLPLEEAKRLTSHEMSGAIKALIEALLSMYQTLSCRTLQLLTEIVERQKAEVKLRLASSVFDNTLEAICITDADGIIIDANPAFSHITQYAHDKVLGNSLDTLMLGAESDAFDIANVWQAAREEGHWNGEIRSRCRSGGVKAGWLTLSAVKDERGNICNFVAVFSCVEQLIKRQHEMEFMVNHDALTQLPNRLLMTDRLELAIAHAERSHEYLAVCFLDLDGFKAVNDVFGHAAGDCLLQEIARRFSRASRRNDTVARVGGDEFVILLNGLRRSVDCCLYMDKLLDEIEQPVLIKNDIIRVSASIGIALFPDDGNSAEALLRHADQAMYRSKKSGKAGYCFYNALQNYGGAF</sequence>
<dbReference type="Gene3D" id="3.30.450.20">
    <property type="entry name" value="PAS domain"/>
    <property type="match status" value="1"/>
</dbReference>
<organism evidence="7 8">
    <name type="scientific">Candidatus Methylospira mobilis</name>
    <dbReference type="NCBI Taxonomy" id="1808979"/>
    <lineage>
        <taxon>Bacteria</taxon>
        <taxon>Pseudomonadati</taxon>
        <taxon>Pseudomonadota</taxon>
        <taxon>Gammaproteobacteria</taxon>
        <taxon>Methylococcales</taxon>
        <taxon>Methylococcaceae</taxon>
        <taxon>Candidatus Methylospira</taxon>
    </lineage>
</organism>
<evidence type="ECO:0000259" key="5">
    <source>
        <dbReference type="PROSITE" id="PS50112"/>
    </source>
</evidence>
<dbReference type="CDD" id="cd00130">
    <property type="entry name" value="PAS"/>
    <property type="match status" value="1"/>
</dbReference>
<evidence type="ECO:0000256" key="2">
    <source>
        <dbReference type="ARBA" id="ARBA00010587"/>
    </source>
</evidence>
<dbReference type="Gene3D" id="3.30.70.270">
    <property type="match status" value="1"/>
</dbReference>
<dbReference type="InterPro" id="IPR000014">
    <property type="entry name" value="PAS"/>
</dbReference>
<dbReference type="InterPro" id="IPR035938">
    <property type="entry name" value="Hemerythrin-like_sf"/>
</dbReference>
<protein>
    <submittedName>
        <fullName evidence="7">Diguanylate cyclase</fullName>
    </submittedName>
</protein>
<proteinExistence type="inferred from homology"/>
<dbReference type="CDD" id="cd12107">
    <property type="entry name" value="Hemerythrin"/>
    <property type="match status" value="1"/>
</dbReference>
<dbReference type="Gene3D" id="1.20.120.50">
    <property type="entry name" value="Hemerythrin-like"/>
    <property type="match status" value="1"/>
</dbReference>
<evidence type="ECO:0000313" key="7">
    <source>
        <dbReference type="EMBL" id="QFY43420.1"/>
    </source>
</evidence>
<dbReference type="NCBIfam" id="TIGR00229">
    <property type="entry name" value="sensory_box"/>
    <property type="match status" value="1"/>
</dbReference>
<dbReference type="PANTHER" id="PTHR46663:SF3">
    <property type="entry name" value="SLL0267 PROTEIN"/>
    <property type="match status" value="1"/>
</dbReference>
<dbReference type="InterPro" id="IPR052163">
    <property type="entry name" value="DGC-Regulatory_Protein"/>
</dbReference>
<dbReference type="PROSITE" id="PS50887">
    <property type="entry name" value="GGDEF"/>
    <property type="match status" value="1"/>
</dbReference>
<dbReference type="NCBIfam" id="TIGR02481">
    <property type="entry name" value="hemeryth_dom"/>
    <property type="match status" value="1"/>
</dbReference>
<dbReference type="CDD" id="cd01949">
    <property type="entry name" value="GGDEF"/>
    <property type="match status" value="1"/>
</dbReference>
<dbReference type="GO" id="GO:0046872">
    <property type="term" value="F:metal ion binding"/>
    <property type="evidence" value="ECO:0007669"/>
    <property type="project" value="UniProtKB-KW"/>
</dbReference>
<dbReference type="InterPro" id="IPR043128">
    <property type="entry name" value="Rev_trsase/Diguanyl_cyclase"/>
</dbReference>
<dbReference type="PROSITE" id="PS50112">
    <property type="entry name" value="PAS"/>
    <property type="match status" value="1"/>
</dbReference>
<dbReference type="InterPro" id="IPR029787">
    <property type="entry name" value="Nucleotide_cyclase"/>
</dbReference>
<keyword evidence="3" id="KW-0479">Metal-binding</keyword>
<accession>A0A5Q0BHW8</accession>
<keyword evidence="4" id="KW-0408">Iron</keyword>
<evidence type="ECO:0000313" key="8">
    <source>
        <dbReference type="Proteomes" id="UP000325755"/>
    </source>
</evidence>
<dbReference type="OrthoDB" id="9812260at2"/>
<dbReference type="InterPro" id="IPR035965">
    <property type="entry name" value="PAS-like_dom_sf"/>
</dbReference>
<dbReference type="SUPFAM" id="SSF55785">
    <property type="entry name" value="PYP-like sensor domain (PAS domain)"/>
    <property type="match status" value="1"/>
</dbReference>
<reference evidence="7 8" key="1">
    <citation type="submission" date="2019-09" db="EMBL/GenBank/DDBJ databases">
        <title>Ecophysiology of the spiral-shaped methanotroph Methylospira mobilis as revealed by the complete genome sequence.</title>
        <authorList>
            <person name="Oshkin I.Y."/>
            <person name="Dedysh S.N."/>
            <person name="Miroshnikov K."/>
            <person name="Danilova O.V."/>
            <person name="Hakobyan A."/>
            <person name="Liesack W."/>
        </authorList>
    </citation>
    <scope>NUCLEOTIDE SEQUENCE [LARGE SCALE GENOMIC DNA]</scope>
    <source>
        <strain evidence="7 8">Shm1</strain>
    </source>
</reference>
<dbReference type="NCBIfam" id="TIGR00254">
    <property type="entry name" value="GGDEF"/>
    <property type="match status" value="1"/>
</dbReference>
<dbReference type="Pfam" id="PF01814">
    <property type="entry name" value="Hemerythrin"/>
    <property type="match status" value="1"/>
</dbReference>
<dbReference type="SUPFAM" id="SSF47188">
    <property type="entry name" value="Hemerythrin-like"/>
    <property type="match status" value="1"/>
</dbReference>
<feature type="domain" description="GGDEF" evidence="6">
    <location>
        <begin position="360"/>
        <end position="493"/>
    </location>
</feature>
<evidence type="ECO:0000256" key="1">
    <source>
        <dbReference type="ARBA" id="ARBA00001946"/>
    </source>
</evidence>
<dbReference type="InterPro" id="IPR012312">
    <property type="entry name" value="Hemerythrin-like"/>
</dbReference>
<dbReference type="RefSeq" id="WP_153249403.1">
    <property type="nucleotide sequence ID" value="NZ_CP044205.1"/>
</dbReference>
<dbReference type="GO" id="GO:0003824">
    <property type="term" value="F:catalytic activity"/>
    <property type="evidence" value="ECO:0007669"/>
    <property type="project" value="UniProtKB-ARBA"/>
</dbReference>
<dbReference type="AlphaFoldDB" id="A0A5Q0BHW8"/>
<dbReference type="Pfam" id="PF00990">
    <property type="entry name" value="GGDEF"/>
    <property type="match status" value="1"/>
</dbReference>
<feature type="domain" description="PAS" evidence="5">
    <location>
        <begin position="202"/>
        <end position="249"/>
    </location>
</feature>
<gene>
    <name evidence="7" type="ORF">F6R98_13000</name>
</gene>
<dbReference type="InterPro" id="IPR000160">
    <property type="entry name" value="GGDEF_dom"/>
</dbReference>
<keyword evidence="8" id="KW-1185">Reference proteome</keyword>